<comment type="caution">
    <text evidence="2">The sequence shown here is derived from an EMBL/GenBank/DDBJ whole genome shotgun (WGS) entry which is preliminary data.</text>
</comment>
<dbReference type="Pfam" id="PF04186">
    <property type="entry name" value="FxsA"/>
    <property type="match status" value="1"/>
</dbReference>
<dbReference type="PANTHER" id="PTHR35335:SF1">
    <property type="entry name" value="UPF0716 PROTEIN FXSA"/>
    <property type="match status" value="1"/>
</dbReference>
<dbReference type="NCBIfam" id="NF008528">
    <property type="entry name" value="PRK11463.1-2"/>
    <property type="match status" value="1"/>
</dbReference>
<dbReference type="RefSeq" id="WP_264988080.1">
    <property type="nucleotide sequence ID" value="NZ_BRZA01000002.1"/>
</dbReference>
<protein>
    <submittedName>
        <fullName evidence="2">UPF0716 protein YtzA</fullName>
    </submittedName>
</protein>
<name>A0ABQ5NJR1_9BACI</name>
<feature type="transmembrane region" description="Helical" evidence="1">
    <location>
        <begin position="29"/>
        <end position="46"/>
    </location>
</feature>
<organism evidence="2 3">
    <name type="scientific">Lysinibacillus piscis</name>
    <dbReference type="NCBI Taxonomy" id="2518931"/>
    <lineage>
        <taxon>Bacteria</taxon>
        <taxon>Bacillati</taxon>
        <taxon>Bacillota</taxon>
        <taxon>Bacilli</taxon>
        <taxon>Bacillales</taxon>
        <taxon>Bacillaceae</taxon>
        <taxon>Lysinibacillus</taxon>
    </lineage>
</organism>
<dbReference type="EMBL" id="BRZA01000002">
    <property type="protein sequence ID" value="GLC88311.1"/>
    <property type="molecule type" value="Genomic_DNA"/>
</dbReference>
<evidence type="ECO:0000256" key="1">
    <source>
        <dbReference type="SAM" id="Phobius"/>
    </source>
</evidence>
<gene>
    <name evidence="2" type="primary">ytzA</name>
    <name evidence="2" type="ORF">LYSBPC_14380</name>
</gene>
<sequence>MRKIVFGFLGYVLLELALLIVVGKLIGVLPTLLLVVATSVLGIYVVKNKGMNSVRSVKQALENREAPGTAMVDTMLNFSGGFLLALPGFLTDVLGVLLLMPISRKLFQPIVYYWMRKKMKHNQVIIVQK</sequence>
<keyword evidence="1" id="KW-0472">Membrane</keyword>
<keyword evidence="3" id="KW-1185">Reference proteome</keyword>
<keyword evidence="1" id="KW-0812">Transmembrane</keyword>
<dbReference type="Proteomes" id="UP001065593">
    <property type="component" value="Unassembled WGS sequence"/>
</dbReference>
<proteinExistence type="predicted"/>
<evidence type="ECO:0000313" key="3">
    <source>
        <dbReference type="Proteomes" id="UP001065593"/>
    </source>
</evidence>
<reference evidence="2" key="1">
    <citation type="submission" date="2022-08" db="EMBL/GenBank/DDBJ databases">
        <title>Draft genome sequence of Lysinibacillus sp. strain KH24.</title>
        <authorList>
            <person name="Kanbe H."/>
            <person name="Itoh H."/>
        </authorList>
    </citation>
    <scope>NUCLEOTIDE SEQUENCE</scope>
    <source>
        <strain evidence="2">KH24</strain>
    </source>
</reference>
<dbReference type="InterPro" id="IPR007313">
    <property type="entry name" value="FxsA"/>
</dbReference>
<accession>A0ABQ5NJR1</accession>
<keyword evidence="1" id="KW-1133">Transmembrane helix</keyword>
<dbReference type="PANTHER" id="PTHR35335">
    <property type="entry name" value="UPF0716 PROTEIN FXSA"/>
    <property type="match status" value="1"/>
</dbReference>
<evidence type="ECO:0000313" key="2">
    <source>
        <dbReference type="EMBL" id="GLC88311.1"/>
    </source>
</evidence>